<evidence type="ECO:0000313" key="1">
    <source>
        <dbReference type="EnsemblPlants" id="ORUFI11G03100.5"/>
    </source>
</evidence>
<dbReference type="EnsemblPlants" id="ORUFI11G03100.5">
    <property type="protein sequence ID" value="ORUFI11G03100.5"/>
    <property type="gene ID" value="ORUFI11G03100"/>
</dbReference>
<dbReference type="Proteomes" id="UP000008022">
    <property type="component" value="Unassembled WGS sequence"/>
</dbReference>
<proteinExistence type="predicted"/>
<dbReference type="AlphaFoldDB" id="A0A0E0R499"/>
<reference evidence="1" key="2">
    <citation type="submission" date="2015-06" db="UniProtKB">
        <authorList>
            <consortium name="EnsemblPlants"/>
        </authorList>
    </citation>
    <scope>IDENTIFICATION</scope>
</reference>
<accession>A0A0E0R499</accession>
<sequence>MGMGRHYPCPSRPIAIPSHNHEVGVFQIRAEAVSVNEITIASTAQTYMIKGRPWLSLCHKKTGLIRLLLQSRAASVQTIFHGQRAWYAA</sequence>
<dbReference type="HOGENOM" id="CLU_2458676_0_0_1"/>
<keyword evidence="2" id="KW-1185">Reference proteome</keyword>
<name>A0A0E0R499_ORYRU</name>
<protein>
    <submittedName>
        <fullName evidence="1">Uncharacterized protein</fullName>
    </submittedName>
</protein>
<evidence type="ECO:0000313" key="2">
    <source>
        <dbReference type="Proteomes" id="UP000008022"/>
    </source>
</evidence>
<dbReference type="Gramene" id="ORUFI11G03100.5">
    <property type="protein sequence ID" value="ORUFI11G03100.5"/>
    <property type="gene ID" value="ORUFI11G03100"/>
</dbReference>
<reference evidence="2" key="1">
    <citation type="submission" date="2013-06" db="EMBL/GenBank/DDBJ databases">
        <authorList>
            <person name="Zhao Q."/>
        </authorList>
    </citation>
    <scope>NUCLEOTIDE SEQUENCE</scope>
    <source>
        <strain evidence="2">cv. W1943</strain>
    </source>
</reference>
<organism evidence="1 2">
    <name type="scientific">Oryza rufipogon</name>
    <name type="common">Brownbeard rice</name>
    <name type="synonym">Asian wild rice</name>
    <dbReference type="NCBI Taxonomy" id="4529"/>
    <lineage>
        <taxon>Eukaryota</taxon>
        <taxon>Viridiplantae</taxon>
        <taxon>Streptophyta</taxon>
        <taxon>Embryophyta</taxon>
        <taxon>Tracheophyta</taxon>
        <taxon>Spermatophyta</taxon>
        <taxon>Magnoliopsida</taxon>
        <taxon>Liliopsida</taxon>
        <taxon>Poales</taxon>
        <taxon>Poaceae</taxon>
        <taxon>BOP clade</taxon>
        <taxon>Oryzoideae</taxon>
        <taxon>Oryzeae</taxon>
        <taxon>Oryzinae</taxon>
        <taxon>Oryza</taxon>
    </lineage>
</organism>